<proteinExistence type="predicted"/>
<dbReference type="KEGG" id="parq:DSM112329_01644"/>
<gene>
    <name evidence="3" type="ORF">DSM112329_01644</name>
</gene>
<dbReference type="AlphaFoldDB" id="A0AAU7AT59"/>
<dbReference type="Pfam" id="PF02470">
    <property type="entry name" value="MlaD"/>
    <property type="match status" value="1"/>
</dbReference>
<dbReference type="InterPro" id="IPR052336">
    <property type="entry name" value="MlaD_Phospholipid_Transporter"/>
</dbReference>
<evidence type="ECO:0000259" key="2">
    <source>
        <dbReference type="Pfam" id="PF02470"/>
    </source>
</evidence>
<dbReference type="EMBL" id="CP114014">
    <property type="protein sequence ID" value="XAY04806.1"/>
    <property type="molecule type" value="Genomic_DNA"/>
</dbReference>
<dbReference type="RefSeq" id="WP_354701331.1">
    <property type="nucleotide sequence ID" value="NZ_CP114014.1"/>
</dbReference>
<organism evidence="3">
    <name type="scientific">Paraconexibacter sp. AEG42_29</name>
    <dbReference type="NCBI Taxonomy" id="2997339"/>
    <lineage>
        <taxon>Bacteria</taxon>
        <taxon>Bacillati</taxon>
        <taxon>Actinomycetota</taxon>
        <taxon>Thermoleophilia</taxon>
        <taxon>Solirubrobacterales</taxon>
        <taxon>Paraconexibacteraceae</taxon>
        <taxon>Paraconexibacter</taxon>
    </lineage>
</organism>
<name>A0AAU7AT59_9ACTN</name>
<dbReference type="PANTHER" id="PTHR33371">
    <property type="entry name" value="INTERMEMBRANE PHOSPHOLIPID TRANSPORT SYSTEM BINDING PROTEIN MLAD-RELATED"/>
    <property type="match status" value="1"/>
</dbReference>
<accession>A0AAU7AT59</accession>
<feature type="compositionally biased region" description="Low complexity" evidence="1">
    <location>
        <begin position="405"/>
        <end position="415"/>
    </location>
</feature>
<reference evidence="3" key="1">
    <citation type="submission" date="2022-12" db="EMBL/GenBank/DDBJ databases">
        <title>Paraconexibacter alkalitolerans sp. nov. and Baekduia alba sp. nov., isolated from soil and emended description of the genera Paraconexibacter (Chun et al., 2020) and Baekduia (An et al., 2020).</title>
        <authorList>
            <person name="Vieira S."/>
            <person name="Huber K.J."/>
            <person name="Geppert A."/>
            <person name="Wolf J."/>
            <person name="Neumann-Schaal M."/>
            <person name="Muesken M."/>
            <person name="Overmann J."/>
        </authorList>
    </citation>
    <scope>NUCLEOTIDE SEQUENCE</scope>
    <source>
        <strain evidence="3">AEG42_29</strain>
    </source>
</reference>
<evidence type="ECO:0000256" key="1">
    <source>
        <dbReference type="SAM" id="MobiDB-lite"/>
    </source>
</evidence>
<evidence type="ECO:0000313" key="3">
    <source>
        <dbReference type="EMBL" id="XAY04806.1"/>
    </source>
</evidence>
<feature type="region of interest" description="Disordered" evidence="1">
    <location>
        <begin position="396"/>
        <end position="433"/>
    </location>
</feature>
<sequence length="433" mass="44531">MGEAKVKTAALVAAALAAVAILAVVLTGGSSHELNIRFVDAGQLVKGDLVEVAGRTVGSVDEITLTNDNQANIKLKMKDGDDWPLRVGTIAGVRAVGLSGVANRYVEITPGPEGAEEIPDGGVIRTAATRPIVDLDQVLTALDAPTRAKLKRLIKNGADVFDGNAKDANDAIIVANPAVAQANAVLSEIDRDQAAVGRLITTSATVATTLANRRNDVQGSITNTARTFEALAAERTSLQNALSRAPATLRQAQTTLRDTRVALTKTRPVLRELQPTAAPLATVLRQLPPTGAALRPVVAQLRALLPATRKGLLSVPALDRIGRPALVSTTSALNAALPIAAGLRPYTPDVVSGLFNGFTGTTAGYYDANGHYARVPPIIGAGVLSGALAGAGTGTLSTKNDARCPGAAAPPADDGSNPYIEDPSTCDPADSQK</sequence>
<protein>
    <recommendedName>
        <fullName evidence="2">Mce/MlaD domain-containing protein</fullName>
    </recommendedName>
</protein>
<dbReference type="PANTHER" id="PTHR33371:SF4">
    <property type="entry name" value="INTERMEMBRANE PHOSPHOLIPID TRANSPORT SYSTEM BINDING PROTEIN MLAD"/>
    <property type="match status" value="1"/>
</dbReference>
<dbReference type="InterPro" id="IPR003399">
    <property type="entry name" value="Mce/MlaD"/>
</dbReference>
<feature type="domain" description="Mce/MlaD" evidence="2">
    <location>
        <begin position="33"/>
        <end position="111"/>
    </location>
</feature>